<dbReference type="AlphaFoldDB" id="A0A4Y2BWD7"/>
<gene>
    <name evidence="1" type="ORF">AVEN_118778_1</name>
</gene>
<keyword evidence="2" id="KW-1185">Reference proteome</keyword>
<sequence>MLPHPQKSNTIKNESLLPPLLHILQQESLVGTQFDFTSNLLEEPFRARLASPLASKIGVNLFVGLTHALANPIGPRLLINRGSLIAGRVEFY</sequence>
<reference evidence="1 2" key="1">
    <citation type="journal article" date="2019" name="Sci. Rep.">
        <title>Orb-weaving spider Araneus ventricosus genome elucidates the spidroin gene catalogue.</title>
        <authorList>
            <person name="Kono N."/>
            <person name="Nakamura H."/>
            <person name="Ohtoshi R."/>
            <person name="Moran D.A.P."/>
            <person name="Shinohara A."/>
            <person name="Yoshida Y."/>
            <person name="Fujiwara M."/>
            <person name="Mori M."/>
            <person name="Tomita M."/>
            <person name="Arakawa K."/>
        </authorList>
    </citation>
    <scope>NUCLEOTIDE SEQUENCE [LARGE SCALE GENOMIC DNA]</scope>
</reference>
<dbReference type="EMBL" id="BGPR01000118">
    <property type="protein sequence ID" value="GBL96243.1"/>
    <property type="molecule type" value="Genomic_DNA"/>
</dbReference>
<evidence type="ECO:0000313" key="1">
    <source>
        <dbReference type="EMBL" id="GBL96243.1"/>
    </source>
</evidence>
<comment type="caution">
    <text evidence="1">The sequence shown here is derived from an EMBL/GenBank/DDBJ whole genome shotgun (WGS) entry which is preliminary data.</text>
</comment>
<evidence type="ECO:0000313" key="2">
    <source>
        <dbReference type="Proteomes" id="UP000499080"/>
    </source>
</evidence>
<proteinExistence type="predicted"/>
<protein>
    <submittedName>
        <fullName evidence="1">Uncharacterized protein</fullName>
    </submittedName>
</protein>
<accession>A0A4Y2BWD7</accession>
<dbReference type="Proteomes" id="UP000499080">
    <property type="component" value="Unassembled WGS sequence"/>
</dbReference>
<organism evidence="1 2">
    <name type="scientific">Araneus ventricosus</name>
    <name type="common">Orbweaver spider</name>
    <name type="synonym">Epeira ventricosa</name>
    <dbReference type="NCBI Taxonomy" id="182803"/>
    <lineage>
        <taxon>Eukaryota</taxon>
        <taxon>Metazoa</taxon>
        <taxon>Ecdysozoa</taxon>
        <taxon>Arthropoda</taxon>
        <taxon>Chelicerata</taxon>
        <taxon>Arachnida</taxon>
        <taxon>Araneae</taxon>
        <taxon>Araneomorphae</taxon>
        <taxon>Entelegynae</taxon>
        <taxon>Araneoidea</taxon>
        <taxon>Araneidae</taxon>
        <taxon>Araneus</taxon>
    </lineage>
</organism>
<name>A0A4Y2BWD7_ARAVE</name>